<accession>A0ABC8LRE9</accession>
<dbReference type="Proteomes" id="UP001642260">
    <property type="component" value="Unassembled WGS sequence"/>
</dbReference>
<name>A0ABC8LRE9_ERUVS</name>
<evidence type="ECO:0000256" key="3">
    <source>
        <dbReference type="ARBA" id="ARBA00022598"/>
    </source>
</evidence>
<dbReference type="HAMAP" id="MF_00741">
    <property type="entry name" value="AIRS"/>
    <property type="match status" value="1"/>
</dbReference>
<feature type="domain" description="PurM-like C-terminal" evidence="7">
    <location>
        <begin position="248"/>
        <end position="411"/>
    </location>
</feature>
<dbReference type="SUPFAM" id="SSF55326">
    <property type="entry name" value="PurM N-terminal domain-like"/>
    <property type="match status" value="2"/>
</dbReference>
<organism evidence="8 9">
    <name type="scientific">Eruca vesicaria subsp. sativa</name>
    <name type="common">Garden rocket</name>
    <name type="synonym">Eruca sativa</name>
    <dbReference type="NCBI Taxonomy" id="29727"/>
    <lineage>
        <taxon>Eukaryota</taxon>
        <taxon>Viridiplantae</taxon>
        <taxon>Streptophyta</taxon>
        <taxon>Embryophyta</taxon>
        <taxon>Tracheophyta</taxon>
        <taxon>Spermatophyta</taxon>
        <taxon>Magnoliopsida</taxon>
        <taxon>eudicotyledons</taxon>
        <taxon>Gunneridae</taxon>
        <taxon>Pentapetalae</taxon>
        <taxon>rosids</taxon>
        <taxon>malvids</taxon>
        <taxon>Brassicales</taxon>
        <taxon>Brassicaceae</taxon>
        <taxon>Brassiceae</taxon>
        <taxon>Eruca</taxon>
    </lineage>
</organism>
<dbReference type="GO" id="GO:0005524">
    <property type="term" value="F:ATP binding"/>
    <property type="evidence" value="ECO:0007669"/>
    <property type="project" value="UniProtKB-KW"/>
</dbReference>
<dbReference type="PROSITE" id="PS51257">
    <property type="entry name" value="PROKAR_LIPOPROTEIN"/>
    <property type="match status" value="1"/>
</dbReference>
<dbReference type="GO" id="GO:0004641">
    <property type="term" value="F:phosphoribosylformylglycinamidine cyclo-ligase activity"/>
    <property type="evidence" value="ECO:0007669"/>
    <property type="project" value="UniProtKB-EC"/>
</dbReference>
<dbReference type="InterPro" id="IPR010918">
    <property type="entry name" value="PurM-like_C_dom"/>
</dbReference>
<evidence type="ECO:0000256" key="4">
    <source>
        <dbReference type="ARBA" id="ARBA00022741"/>
    </source>
</evidence>
<sequence length="414" mass="43876">MEARILQSSSSSSSCYFSTGSINRYRFSSVSPSLKPLSVSFSHKTRTTTNVISMSKKDDNTESLSYKGSGVDIDAGTELVRRIAKMAPGIGGFGGLFPLAGDFFLVAGTDGVGTKLKLAFETGIHHTIGIDLVTQNNKPCVCVTFLLETLIVLVPLLQVAMSVNDIVTSGAKPLFFLDYFATSRLDVDLAEKVIKGIVDGCGQSDCALLGGETAEMPDFYAEGEYDLSGFAVGIVKKDSVINGKNIVAGDVLIGLPSSGVHSNGFSLVRKVVARSGLSLKDELPGGSTTLGEALMAPTTIYVKQVLDIISRGGVKGIAHITGGGFTDNIPRVFPDGLGAVVNTDAWELPPLFKWIQQSGRIEDSEMRRTFNLGIGMVLAVSPEAATRILGEAKNGDYVAYRIGEVINGEGVTYH</sequence>
<dbReference type="Gene3D" id="3.30.1330.10">
    <property type="entry name" value="PurM-like, N-terminal domain"/>
    <property type="match status" value="2"/>
</dbReference>
<evidence type="ECO:0000256" key="1">
    <source>
        <dbReference type="ARBA" id="ARBA00004686"/>
    </source>
</evidence>
<evidence type="ECO:0000259" key="6">
    <source>
        <dbReference type="Pfam" id="PF00586"/>
    </source>
</evidence>
<dbReference type="EC" id="6.3.3.1" evidence="2"/>
<dbReference type="Gene3D" id="3.90.650.10">
    <property type="entry name" value="PurM-like C-terminal domain"/>
    <property type="match status" value="1"/>
</dbReference>
<dbReference type="FunFam" id="3.90.650.10:FF:000001">
    <property type="entry name" value="Phosphoribosylformylglycinamidine cyclo-ligase"/>
    <property type="match status" value="1"/>
</dbReference>
<gene>
    <name evidence="8" type="ORF">ERUC_LOCUS38416</name>
</gene>
<evidence type="ECO:0000313" key="8">
    <source>
        <dbReference type="EMBL" id="CAH8385933.1"/>
    </source>
</evidence>
<dbReference type="AlphaFoldDB" id="A0ABC8LRE9"/>
<evidence type="ECO:0000259" key="7">
    <source>
        <dbReference type="Pfam" id="PF02769"/>
    </source>
</evidence>
<dbReference type="InterPro" id="IPR016188">
    <property type="entry name" value="PurM-like_N"/>
</dbReference>
<feature type="domain" description="PurM-like N-terminal" evidence="6">
    <location>
        <begin position="159"/>
        <end position="235"/>
    </location>
</feature>
<dbReference type="PANTHER" id="PTHR10520:SF16">
    <property type="entry name" value="PHOSPHORIBOSYLFORMYLGLYCINAMIDINE CYCLO-LIGASE"/>
    <property type="match status" value="1"/>
</dbReference>
<dbReference type="InterPro" id="IPR004733">
    <property type="entry name" value="PurM_cligase"/>
</dbReference>
<dbReference type="CDD" id="cd02196">
    <property type="entry name" value="PurM"/>
    <property type="match status" value="1"/>
</dbReference>
<dbReference type="EMBL" id="CAKOAT010687376">
    <property type="protein sequence ID" value="CAH8385933.1"/>
    <property type="molecule type" value="Genomic_DNA"/>
</dbReference>
<comment type="caution">
    <text evidence="8">The sequence shown here is derived from an EMBL/GenBank/DDBJ whole genome shotgun (WGS) entry which is preliminary data.</text>
</comment>
<dbReference type="SUPFAM" id="SSF56042">
    <property type="entry name" value="PurM C-terminal domain-like"/>
    <property type="match status" value="1"/>
</dbReference>
<protein>
    <recommendedName>
        <fullName evidence="2">phosphoribosylformylglycinamidine cyclo-ligase</fullName>
        <ecNumber evidence="2">6.3.3.1</ecNumber>
    </recommendedName>
</protein>
<evidence type="ECO:0000256" key="5">
    <source>
        <dbReference type="ARBA" id="ARBA00022840"/>
    </source>
</evidence>
<dbReference type="PANTHER" id="PTHR10520">
    <property type="entry name" value="TRIFUNCTIONAL PURINE BIOSYNTHETIC PROTEIN ADENOSINE-3-RELATED"/>
    <property type="match status" value="1"/>
</dbReference>
<evidence type="ECO:0000313" key="9">
    <source>
        <dbReference type="Proteomes" id="UP001642260"/>
    </source>
</evidence>
<dbReference type="InterPro" id="IPR036676">
    <property type="entry name" value="PurM-like_C_sf"/>
</dbReference>
<dbReference type="InterPro" id="IPR036921">
    <property type="entry name" value="PurM-like_N_sf"/>
</dbReference>
<dbReference type="Pfam" id="PF02769">
    <property type="entry name" value="AIRS_C"/>
    <property type="match status" value="1"/>
</dbReference>
<comment type="pathway">
    <text evidence="1">Purine metabolism; IMP biosynthesis via de novo pathway; 5-amino-1-(5-phospho-D-ribosyl)imidazole from N(2)-formyl-N(1)-(5-phospho-D-ribosyl)glycinamide: step 2/2.</text>
</comment>
<keyword evidence="3" id="KW-0436">Ligase</keyword>
<dbReference type="Pfam" id="PF00586">
    <property type="entry name" value="AIRS"/>
    <property type="match status" value="1"/>
</dbReference>
<dbReference type="NCBIfam" id="TIGR00878">
    <property type="entry name" value="purM"/>
    <property type="match status" value="1"/>
</dbReference>
<evidence type="ECO:0000256" key="2">
    <source>
        <dbReference type="ARBA" id="ARBA00013047"/>
    </source>
</evidence>
<keyword evidence="5" id="KW-0067">ATP-binding</keyword>
<reference evidence="8 9" key="1">
    <citation type="submission" date="2022-03" db="EMBL/GenBank/DDBJ databases">
        <authorList>
            <person name="Macdonald S."/>
            <person name="Ahmed S."/>
            <person name="Newling K."/>
        </authorList>
    </citation>
    <scope>NUCLEOTIDE SEQUENCE [LARGE SCALE GENOMIC DNA]</scope>
</reference>
<keyword evidence="9" id="KW-1185">Reference proteome</keyword>
<keyword evidence="4" id="KW-0547">Nucleotide-binding</keyword>
<proteinExistence type="inferred from homology"/>